<dbReference type="GO" id="GO:0004672">
    <property type="term" value="F:protein kinase activity"/>
    <property type="evidence" value="ECO:0007669"/>
    <property type="project" value="InterPro"/>
</dbReference>
<dbReference type="SUPFAM" id="SSF56112">
    <property type="entry name" value="Protein kinase-like (PK-like)"/>
    <property type="match status" value="1"/>
</dbReference>
<reference evidence="7 9" key="1">
    <citation type="journal article" date="2012" name="Nature">
        <title>Algal genomes reveal evolutionary mosaicism and the fate of nucleomorphs.</title>
        <authorList>
            <consortium name="DOE Joint Genome Institute"/>
            <person name="Curtis B.A."/>
            <person name="Tanifuji G."/>
            <person name="Burki F."/>
            <person name="Gruber A."/>
            <person name="Irimia M."/>
            <person name="Maruyama S."/>
            <person name="Arias M.C."/>
            <person name="Ball S.G."/>
            <person name="Gile G.H."/>
            <person name="Hirakawa Y."/>
            <person name="Hopkins J.F."/>
            <person name="Kuo A."/>
            <person name="Rensing S.A."/>
            <person name="Schmutz J."/>
            <person name="Symeonidi A."/>
            <person name="Elias M."/>
            <person name="Eveleigh R.J."/>
            <person name="Herman E.K."/>
            <person name="Klute M.J."/>
            <person name="Nakayama T."/>
            <person name="Obornik M."/>
            <person name="Reyes-Prieto A."/>
            <person name="Armbrust E.V."/>
            <person name="Aves S.J."/>
            <person name="Beiko R.G."/>
            <person name="Coutinho P."/>
            <person name="Dacks J.B."/>
            <person name="Durnford D.G."/>
            <person name="Fast N.M."/>
            <person name="Green B.R."/>
            <person name="Grisdale C.J."/>
            <person name="Hempel F."/>
            <person name="Henrissat B."/>
            <person name="Hoppner M.P."/>
            <person name="Ishida K."/>
            <person name="Kim E."/>
            <person name="Koreny L."/>
            <person name="Kroth P.G."/>
            <person name="Liu Y."/>
            <person name="Malik S.B."/>
            <person name="Maier U.G."/>
            <person name="McRose D."/>
            <person name="Mock T."/>
            <person name="Neilson J.A."/>
            <person name="Onodera N.T."/>
            <person name="Poole A.M."/>
            <person name="Pritham E.J."/>
            <person name="Richards T.A."/>
            <person name="Rocap G."/>
            <person name="Roy S.W."/>
            <person name="Sarai C."/>
            <person name="Schaack S."/>
            <person name="Shirato S."/>
            <person name="Slamovits C.H."/>
            <person name="Spencer D.F."/>
            <person name="Suzuki S."/>
            <person name="Worden A.Z."/>
            <person name="Zauner S."/>
            <person name="Barry K."/>
            <person name="Bell C."/>
            <person name="Bharti A.K."/>
            <person name="Crow J.A."/>
            <person name="Grimwood J."/>
            <person name="Kramer R."/>
            <person name="Lindquist E."/>
            <person name="Lucas S."/>
            <person name="Salamov A."/>
            <person name="McFadden G.I."/>
            <person name="Lane C.E."/>
            <person name="Keeling P.J."/>
            <person name="Gray M.W."/>
            <person name="Grigoriev I.V."/>
            <person name="Archibald J.M."/>
        </authorList>
    </citation>
    <scope>NUCLEOTIDE SEQUENCE</scope>
    <source>
        <strain evidence="7 9">CCMP2712</strain>
    </source>
</reference>
<proteinExistence type="inferred from homology"/>
<dbReference type="STRING" id="905079.L1K2X3"/>
<keyword evidence="2" id="KW-0547">Nucleotide-binding</keyword>
<dbReference type="Gene3D" id="1.10.510.10">
    <property type="entry name" value="Transferase(Phosphotransferase) domain 1"/>
    <property type="match status" value="1"/>
</dbReference>
<keyword evidence="1" id="KW-0808">Transferase</keyword>
<dbReference type="PaxDb" id="55529-EKX54954"/>
<keyword evidence="9" id="KW-1185">Reference proteome</keyword>
<accession>L1K2X3</accession>
<gene>
    <name evidence="7" type="ORF">GUITHDRAFT_149912</name>
</gene>
<protein>
    <recommendedName>
        <fullName evidence="6">Protein kinase domain-containing protein</fullName>
    </recommendedName>
</protein>
<evidence type="ECO:0000256" key="1">
    <source>
        <dbReference type="ARBA" id="ARBA00022679"/>
    </source>
</evidence>
<dbReference type="Pfam" id="PF00069">
    <property type="entry name" value="Pkinase"/>
    <property type="match status" value="1"/>
</dbReference>
<dbReference type="OrthoDB" id="5337378at2759"/>
<dbReference type="GO" id="GO:0005524">
    <property type="term" value="F:ATP binding"/>
    <property type="evidence" value="ECO:0007669"/>
    <property type="project" value="UniProtKB-KW"/>
</dbReference>
<reference evidence="9" key="2">
    <citation type="submission" date="2012-11" db="EMBL/GenBank/DDBJ databases">
        <authorList>
            <person name="Kuo A."/>
            <person name="Curtis B.A."/>
            <person name="Tanifuji G."/>
            <person name="Burki F."/>
            <person name="Gruber A."/>
            <person name="Irimia M."/>
            <person name="Maruyama S."/>
            <person name="Arias M.C."/>
            <person name="Ball S.G."/>
            <person name="Gile G.H."/>
            <person name="Hirakawa Y."/>
            <person name="Hopkins J.F."/>
            <person name="Rensing S.A."/>
            <person name="Schmutz J."/>
            <person name="Symeonidi A."/>
            <person name="Elias M."/>
            <person name="Eveleigh R.J."/>
            <person name="Herman E.K."/>
            <person name="Klute M.J."/>
            <person name="Nakayama T."/>
            <person name="Obornik M."/>
            <person name="Reyes-Prieto A."/>
            <person name="Armbrust E.V."/>
            <person name="Aves S.J."/>
            <person name="Beiko R.G."/>
            <person name="Coutinho P."/>
            <person name="Dacks J.B."/>
            <person name="Durnford D.G."/>
            <person name="Fast N.M."/>
            <person name="Green B.R."/>
            <person name="Grisdale C."/>
            <person name="Hempe F."/>
            <person name="Henrissat B."/>
            <person name="Hoppner M.P."/>
            <person name="Ishida K.-I."/>
            <person name="Kim E."/>
            <person name="Koreny L."/>
            <person name="Kroth P.G."/>
            <person name="Liu Y."/>
            <person name="Malik S.-B."/>
            <person name="Maier U.G."/>
            <person name="McRose D."/>
            <person name="Mock T."/>
            <person name="Neilson J.A."/>
            <person name="Onodera N.T."/>
            <person name="Poole A.M."/>
            <person name="Pritham E.J."/>
            <person name="Richards T.A."/>
            <person name="Rocap G."/>
            <person name="Roy S.W."/>
            <person name="Sarai C."/>
            <person name="Schaack S."/>
            <person name="Shirato S."/>
            <person name="Slamovits C.H."/>
            <person name="Spencer D.F."/>
            <person name="Suzuki S."/>
            <person name="Worden A.Z."/>
            <person name="Zauner S."/>
            <person name="Barry K."/>
            <person name="Bell C."/>
            <person name="Bharti A.K."/>
            <person name="Crow J.A."/>
            <person name="Grimwood J."/>
            <person name="Kramer R."/>
            <person name="Lindquist E."/>
            <person name="Lucas S."/>
            <person name="Salamov A."/>
            <person name="McFadden G.I."/>
            <person name="Lane C.E."/>
            <person name="Keeling P.J."/>
            <person name="Gray M.W."/>
            <person name="Grigoriev I.V."/>
            <person name="Archibald J.M."/>
        </authorList>
    </citation>
    <scope>NUCLEOTIDE SEQUENCE</scope>
    <source>
        <strain evidence="9">CCMP2712</strain>
    </source>
</reference>
<evidence type="ECO:0000256" key="5">
    <source>
        <dbReference type="ARBA" id="ARBA00037982"/>
    </source>
</evidence>
<evidence type="ECO:0000313" key="7">
    <source>
        <dbReference type="EMBL" id="EKX54954.1"/>
    </source>
</evidence>
<dbReference type="RefSeq" id="XP_005841934.1">
    <property type="nucleotide sequence ID" value="XM_005841877.1"/>
</dbReference>
<dbReference type="Proteomes" id="UP000011087">
    <property type="component" value="Unassembled WGS sequence"/>
</dbReference>
<dbReference type="InterPro" id="IPR011009">
    <property type="entry name" value="Kinase-like_dom_sf"/>
</dbReference>
<organism evidence="7">
    <name type="scientific">Guillardia theta (strain CCMP2712)</name>
    <name type="common">Cryptophyte</name>
    <dbReference type="NCBI Taxonomy" id="905079"/>
    <lineage>
        <taxon>Eukaryota</taxon>
        <taxon>Cryptophyceae</taxon>
        <taxon>Pyrenomonadales</taxon>
        <taxon>Geminigeraceae</taxon>
        <taxon>Guillardia</taxon>
    </lineage>
</organism>
<dbReference type="HOGENOM" id="CLU_000288_25_2_1"/>
<evidence type="ECO:0000256" key="3">
    <source>
        <dbReference type="ARBA" id="ARBA00022777"/>
    </source>
</evidence>
<sequence length="204" mass="22912">MSSIKAHRNVISYERAWQDGGYFYIVMELCQGGNLAKVLESLDCPMSTRRVFSLASGFLAGLEHIHGYKFMHLDLKPDNLFLCDEVGIKIGDFGLCIREDEWEDQEGDRRYLAPEILNSQATCKSDVFSAGLIIFQMLKNLKDLPGNGNDWHLLRQNFSFSASDPGQDGLAQIVGEMIKMDPERRLSSSDALARILSWGSTLTL</sequence>
<name>L1K2X3_GUITC</name>
<dbReference type="InterPro" id="IPR008271">
    <property type="entry name" value="Ser/Thr_kinase_AS"/>
</dbReference>
<dbReference type="InterPro" id="IPR050339">
    <property type="entry name" value="CC_SR_Kinase"/>
</dbReference>
<evidence type="ECO:0000313" key="9">
    <source>
        <dbReference type="Proteomes" id="UP000011087"/>
    </source>
</evidence>
<dbReference type="GO" id="GO:0005634">
    <property type="term" value="C:nucleus"/>
    <property type="evidence" value="ECO:0007669"/>
    <property type="project" value="TreeGrafter"/>
</dbReference>
<evidence type="ECO:0000313" key="8">
    <source>
        <dbReference type="EnsemblProtists" id="EKX54954"/>
    </source>
</evidence>
<comment type="similarity">
    <text evidence="5">Belongs to the protein kinase superfamily. Ser/Thr protein kinase family. GCN2 subfamily.</text>
</comment>
<feature type="domain" description="Protein kinase" evidence="6">
    <location>
        <begin position="1"/>
        <end position="199"/>
    </location>
</feature>
<dbReference type="EnsemblProtists" id="EKX54954">
    <property type="protein sequence ID" value="EKX54954"/>
    <property type="gene ID" value="GUITHDRAFT_149912"/>
</dbReference>
<evidence type="ECO:0000256" key="2">
    <source>
        <dbReference type="ARBA" id="ARBA00022741"/>
    </source>
</evidence>
<keyword evidence="4" id="KW-0067">ATP-binding</keyword>
<dbReference type="PANTHER" id="PTHR11042">
    <property type="entry name" value="EUKARYOTIC TRANSLATION INITIATION FACTOR 2-ALPHA KINASE EIF2-ALPHA KINASE -RELATED"/>
    <property type="match status" value="1"/>
</dbReference>
<dbReference type="KEGG" id="gtt:GUITHDRAFT_149912"/>
<keyword evidence="3" id="KW-0418">Kinase</keyword>
<dbReference type="eggNOG" id="KOG0601">
    <property type="taxonomic scope" value="Eukaryota"/>
</dbReference>
<dbReference type="AlphaFoldDB" id="L1K2X3"/>
<dbReference type="GeneID" id="17311633"/>
<dbReference type="GO" id="GO:0005737">
    <property type="term" value="C:cytoplasm"/>
    <property type="evidence" value="ECO:0007669"/>
    <property type="project" value="TreeGrafter"/>
</dbReference>
<dbReference type="PROSITE" id="PS50011">
    <property type="entry name" value="PROTEIN_KINASE_DOM"/>
    <property type="match status" value="1"/>
</dbReference>
<dbReference type="EMBL" id="JH992966">
    <property type="protein sequence ID" value="EKX54954.1"/>
    <property type="molecule type" value="Genomic_DNA"/>
</dbReference>
<dbReference type="PROSITE" id="PS00108">
    <property type="entry name" value="PROTEIN_KINASE_ST"/>
    <property type="match status" value="1"/>
</dbReference>
<dbReference type="SMART" id="SM00220">
    <property type="entry name" value="S_TKc"/>
    <property type="match status" value="1"/>
</dbReference>
<reference evidence="8" key="3">
    <citation type="submission" date="2015-06" db="UniProtKB">
        <authorList>
            <consortium name="EnsemblProtists"/>
        </authorList>
    </citation>
    <scope>IDENTIFICATION</scope>
</reference>
<evidence type="ECO:0000259" key="6">
    <source>
        <dbReference type="PROSITE" id="PS50011"/>
    </source>
</evidence>
<dbReference type="InterPro" id="IPR000719">
    <property type="entry name" value="Prot_kinase_dom"/>
</dbReference>
<dbReference type="PANTHER" id="PTHR11042:SF189">
    <property type="entry name" value="PROTEIN KINASE DOMAIN-CONTAINING PROTEIN"/>
    <property type="match status" value="1"/>
</dbReference>
<evidence type="ECO:0000256" key="4">
    <source>
        <dbReference type="ARBA" id="ARBA00022840"/>
    </source>
</evidence>